<feature type="compositionally biased region" description="Basic and acidic residues" evidence="1">
    <location>
        <begin position="372"/>
        <end position="383"/>
    </location>
</feature>
<sequence>MEAYAFNLFREVDELFESKSVNVRKFYNDTRITQYCPEQDGGYKSCYSDYERINAIGAYVFMELIGKNQNFNGSNDERYISYFIMWISHILYRKFEDNSFTLNSIYDKHLKNNFGNFSYWNLLQNKMYLTNSNIAIMNVLYFLFQNILDTIKKVQTKDIQPHEYPQKALEFYVIYNKLFKHISPCGPYRKLLNHLKTTYNNFIETARQENIHREDILNQLIELSPKEKPFKNNFNTKGCEKIHNKLKNNSSKLIQLGNSMLKDYSERKAQSTPNSPESQDMGFYYYYNHNNGDDDDDDEDNEDNGDEDNDDLEIPKDTKGSLSTDTDNQNHTLDPKQGNSTDVSENGTQMKTSQMNDPSASSKSASQGDPPGDTKKTETRNKDNIAPIQIEDPPTPFPMAMKQTQDDNSQQSHQITDSNIPGGASTTSNSGTKDTGNIKGPQENKQGATGDEQKDSGGGKDDKGGQVGGSNGDQRSQEGLGGSGDGPGSDPVENGPQSTSWPYFGIGSYISTIASKGKEQLNNAVISLETIKKKVTEATTNTIQNIYSKSMSNIQAAYDKSRNLLHGTIDNINSYSKKVANIFIQNDDQSGSGGTGGGVPTPNDSLSSQKNLPQSSSGTPPTTLPLPDPKEQTNPLQSSQDSPGNQNSDKNHQGGSKIQVGITVVKQEDTGTEVKGNKTTGIGDIYVLKEYKQIGISIIVLLIPIALSIMYKYLSYGWRKKLKRKKTMKKVINSIGGKRPVQIIICSSIHKKQPKKSINSVHRKKPPLLNIYKLMQADPIPFINLFFLLIFFVYKRKSDFLEL</sequence>
<gene>
    <name evidence="3" type="ORF">PVVCY_0101530</name>
</gene>
<proteinExistence type="predicted"/>
<dbReference type="RefSeq" id="XP_037490028.1">
    <property type="nucleotide sequence ID" value="XM_037634225.1"/>
</dbReference>
<dbReference type="VEuPathDB" id="PlasmoDB:PVVCY_0101530"/>
<keyword evidence="2" id="KW-1133">Transmembrane helix</keyword>
<feature type="compositionally biased region" description="Polar residues" evidence="1">
    <location>
        <begin position="602"/>
        <end position="611"/>
    </location>
</feature>
<keyword evidence="2" id="KW-0472">Membrane</keyword>
<keyword evidence="2" id="KW-0812">Transmembrane</keyword>
<evidence type="ECO:0000256" key="1">
    <source>
        <dbReference type="SAM" id="MobiDB-lite"/>
    </source>
</evidence>
<dbReference type="OrthoDB" id="373051at2759"/>
<feature type="compositionally biased region" description="Polar residues" evidence="1">
    <location>
        <begin position="320"/>
        <end position="367"/>
    </location>
</feature>
<feature type="region of interest" description="Disordered" evidence="1">
    <location>
        <begin position="586"/>
        <end position="661"/>
    </location>
</feature>
<protein>
    <submittedName>
        <fullName evidence="3">CIR protein PIR protein</fullName>
    </submittedName>
</protein>
<evidence type="ECO:0000256" key="2">
    <source>
        <dbReference type="SAM" id="Phobius"/>
    </source>
</evidence>
<dbReference type="KEGG" id="pvv:PVVCY_0101530"/>
<feature type="transmembrane region" description="Helical" evidence="2">
    <location>
        <begin position="774"/>
        <end position="794"/>
    </location>
</feature>
<name>A0A449BM96_PLAVN</name>
<reference evidence="3 4" key="1">
    <citation type="submission" date="2019-01" db="EMBL/GenBank/DDBJ databases">
        <authorList>
            <person name="Ramaprasad A."/>
        </authorList>
    </citation>
    <scope>NUCLEOTIDE SEQUENCE [LARGE SCALE GENOMIC DNA]</scope>
</reference>
<evidence type="ECO:0000313" key="3">
    <source>
        <dbReference type="EMBL" id="VEV54543.1"/>
    </source>
</evidence>
<dbReference type="EMBL" id="LR215057">
    <property type="protein sequence ID" value="VEV54543.1"/>
    <property type="molecule type" value="Genomic_DNA"/>
</dbReference>
<feature type="compositionally biased region" description="Basic and acidic residues" evidence="1">
    <location>
        <begin position="451"/>
        <end position="464"/>
    </location>
</feature>
<feature type="compositionally biased region" description="Polar residues" evidence="1">
    <location>
        <begin position="632"/>
        <end position="656"/>
    </location>
</feature>
<dbReference type="AlphaFoldDB" id="A0A449BM96"/>
<evidence type="ECO:0000313" key="4">
    <source>
        <dbReference type="Proteomes" id="UP000290582"/>
    </source>
</evidence>
<dbReference type="Pfam" id="PF06022">
    <property type="entry name" value="Cir_Bir_Yir"/>
    <property type="match status" value="1"/>
</dbReference>
<organism evidence="3 4">
    <name type="scientific">Plasmodium vinckei vinckei</name>
    <dbReference type="NCBI Taxonomy" id="54757"/>
    <lineage>
        <taxon>Eukaryota</taxon>
        <taxon>Sar</taxon>
        <taxon>Alveolata</taxon>
        <taxon>Apicomplexa</taxon>
        <taxon>Aconoidasida</taxon>
        <taxon>Haemosporida</taxon>
        <taxon>Plasmodiidae</taxon>
        <taxon>Plasmodium</taxon>
        <taxon>Plasmodium (Vinckeia)</taxon>
    </lineage>
</organism>
<feature type="region of interest" description="Disordered" evidence="1">
    <location>
        <begin position="264"/>
        <end position="500"/>
    </location>
</feature>
<accession>A0A449BM96</accession>
<dbReference type="GeneID" id="59892912"/>
<feature type="compositionally biased region" description="Acidic residues" evidence="1">
    <location>
        <begin position="293"/>
        <end position="312"/>
    </location>
</feature>
<dbReference type="InterPro" id="IPR006477">
    <property type="entry name" value="Yir_bir_cir"/>
</dbReference>
<feature type="transmembrane region" description="Helical" evidence="2">
    <location>
        <begin position="694"/>
        <end position="714"/>
    </location>
</feature>
<feature type="compositionally biased region" description="Polar residues" evidence="1">
    <location>
        <begin position="402"/>
        <end position="435"/>
    </location>
</feature>
<feature type="compositionally biased region" description="Low complexity" evidence="1">
    <location>
        <begin position="612"/>
        <end position="621"/>
    </location>
</feature>
<dbReference type="Proteomes" id="UP000290582">
    <property type="component" value="Chromosome PVVCY_01"/>
</dbReference>